<sequence length="129" mass="14121">MAWELESLSKCLSSHDSWTVNADGECLSITNEDGLDAYLAVSGDQIVVETLLFATDAVKDVAALNEQVLRTHQFVPLTTVAVTTIDGQDYYMAFGALSARSSEESVIFEVETLFANVPVFLQAYAEYLN</sequence>
<evidence type="ECO:0000313" key="3">
    <source>
        <dbReference type="Proteomes" id="UP000184123"/>
    </source>
</evidence>
<dbReference type="InterPro" id="IPR019231">
    <property type="entry name" value="DUF2170"/>
</dbReference>
<reference evidence="1 4" key="2">
    <citation type="submission" date="2019-07" db="EMBL/GenBank/DDBJ databases">
        <title>Whole genome shotgun sequence of Halomonas cupida NBRC 102219.</title>
        <authorList>
            <person name="Hosoyama A."/>
            <person name="Uohara A."/>
            <person name="Ohji S."/>
            <person name="Ichikawa N."/>
        </authorList>
    </citation>
    <scope>NUCLEOTIDE SEQUENCE [LARGE SCALE GENOMIC DNA]</scope>
    <source>
        <strain evidence="1 4">NBRC 102219</strain>
    </source>
</reference>
<reference evidence="2 3" key="1">
    <citation type="submission" date="2016-11" db="EMBL/GenBank/DDBJ databases">
        <authorList>
            <person name="Jaros S."/>
            <person name="Januszkiewicz K."/>
            <person name="Wedrychowicz H."/>
        </authorList>
    </citation>
    <scope>NUCLEOTIDE SEQUENCE [LARGE SCALE GENOMIC DNA]</scope>
    <source>
        <strain evidence="2 3">DSM 4740</strain>
    </source>
</reference>
<evidence type="ECO:0000313" key="2">
    <source>
        <dbReference type="EMBL" id="SHM83028.1"/>
    </source>
</evidence>
<proteinExistence type="predicted"/>
<gene>
    <name evidence="1" type="ORF">HCU01_37910</name>
    <name evidence="2" type="ORF">SAMN05660971_03998</name>
</gene>
<dbReference type="OrthoDB" id="7677665at2"/>
<name>A0A1M7LXF4_9GAMM</name>
<dbReference type="EMBL" id="FRCA01000014">
    <property type="protein sequence ID" value="SHM83028.1"/>
    <property type="molecule type" value="Genomic_DNA"/>
</dbReference>
<evidence type="ECO:0008006" key="5">
    <source>
        <dbReference type="Google" id="ProtNLM"/>
    </source>
</evidence>
<dbReference type="Proteomes" id="UP000321726">
    <property type="component" value="Unassembled WGS sequence"/>
</dbReference>
<dbReference type="AlphaFoldDB" id="A0A1M7LXF4"/>
<evidence type="ECO:0000313" key="4">
    <source>
        <dbReference type="Proteomes" id="UP000321726"/>
    </source>
</evidence>
<accession>A0A1M7LXF4</accession>
<dbReference type="Proteomes" id="UP000184123">
    <property type="component" value="Unassembled WGS sequence"/>
</dbReference>
<dbReference type="STRING" id="44933.SAMN05660971_03998"/>
<evidence type="ECO:0000313" key="1">
    <source>
        <dbReference type="EMBL" id="GEN25842.1"/>
    </source>
</evidence>
<dbReference type="Pfam" id="PF09938">
    <property type="entry name" value="DUF2170"/>
    <property type="match status" value="1"/>
</dbReference>
<keyword evidence="4" id="KW-1185">Reference proteome</keyword>
<protein>
    <recommendedName>
        <fullName evidence="5">Sensory transduction regulator</fullName>
    </recommendedName>
</protein>
<dbReference type="RefSeq" id="WP_073436971.1">
    <property type="nucleotide sequence ID" value="NZ_BJXU01000169.1"/>
</dbReference>
<dbReference type="EMBL" id="BJXU01000169">
    <property type="protein sequence ID" value="GEN25842.1"/>
    <property type="molecule type" value="Genomic_DNA"/>
</dbReference>
<organism evidence="2 3">
    <name type="scientific">Halomonas cupida</name>
    <dbReference type="NCBI Taxonomy" id="44933"/>
    <lineage>
        <taxon>Bacteria</taxon>
        <taxon>Pseudomonadati</taxon>
        <taxon>Pseudomonadota</taxon>
        <taxon>Gammaproteobacteria</taxon>
        <taxon>Oceanospirillales</taxon>
        <taxon>Halomonadaceae</taxon>
        <taxon>Halomonas</taxon>
    </lineage>
</organism>